<dbReference type="PROSITE" id="PS00622">
    <property type="entry name" value="HTH_LUXR_1"/>
    <property type="match status" value="1"/>
</dbReference>
<dbReference type="Proteomes" id="UP000295043">
    <property type="component" value="Unassembled WGS sequence"/>
</dbReference>
<dbReference type="GO" id="GO:0006355">
    <property type="term" value="P:regulation of DNA-templated transcription"/>
    <property type="evidence" value="ECO:0007669"/>
    <property type="project" value="InterPro"/>
</dbReference>
<evidence type="ECO:0000313" key="6">
    <source>
        <dbReference type="Proteomes" id="UP000295043"/>
    </source>
</evidence>
<evidence type="ECO:0000256" key="1">
    <source>
        <dbReference type="ARBA" id="ARBA00023015"/>
    </source>
</evidence>
<gene>
    <name evidence="5" type="ORF">EV184_11122</name>
</gene>
<reference evidence="5 6" key="1">
    <citation type="submission" date="2019-03" db="EMBL/GenBank/DDBJ databases">
        <title>Genomic Encyclopedia of Type Strains, Phase IV (KMG-V): Genome sequencing to study the core and pangenomes of soil and plant-associated prokaryotes.</title>
        <authorList>
            <person name="Whitman W."/>
        </authorList>
    </citation>
    <scope>NUCLEOTIDE SEQUENCE [LARGE SCALE GENOMIC DNA]</scope>
    <source>
        <strain evidence="5 6">23C40</strain>
    </source>
</reference>
<dbReference type="InterPro" id="IPR005143">
    <property type="entry name" value="TF_LuxR_autoind-bd_dom"/>
</dbReference>
<organism evidence="5 6">
    <name type="scientific">Sinorhizobium americanum</name>
    <dbReference type="NCBI Taxonomy" id="194963"/>
    <lineage>
        <taxon>Bacteria</taxon>
        <taxon>Pseudomonadati</taxon>
        <taxon>Pseudomonadota</taxon>
        <taxon>Alphaproteobacteria</taxon>
        <taxon>Hyphomicrobiales</taxon>
        <taxon>Rhizobiaceae</taxon>
        <taxon>Sinorhizobium/Ensifer group</taxon>
        <taxon>Sinorhizobium</taxon>
    </lineage>
</organism>
<evidence type="ECO:0000259" key="4">
    <source>
        <dbReference type="PROSITE" id="PS50043"/>
    </source>
</evidence>
<dbReference type="Gene3D" id="3.30.450.80">
    <property type="entry name" value="Transcription factor LuxR-like, autoinducer-binding domain"/>
    <property type="match status" value="1"/>
</dbReference>
<dbReference type="EMBL" id="SLVU01000011">
    <property type="protein sequence ID" value="TCN28921.1"/>
    <property type="molecule type" value="Genomic_DNA"/>
</dbReference>
<dbReference type="InterPro" id="IPR036388">
    <property type="entry name" value="WH-like_DNA-bd_sf"/>
</dbReference>
<dbReference type="PRINTS" id="PR00038">
    <property type="entry name" value="HTHLUXR"/>
</dbReference>
<name>A0A4R2BNF6_9HYPH</name>
<dbReference type="Pfam" id="PF03472">
    <property type="entry name" value="Autoind_bind"/>
    <property type="match status" value="1"/>
</dbReference>
<keyword evidence="1" id="KW-0805">Transcription regulation</keyword>
<protein>
    <submittedName>
        <fullName evidence="5">LuxR family quorum-sensing system transcriptional regulator SinR</fullName>
    </submittedName>
</protein>
<dbReference type="Gene3D" id="1.10.10.10">
    <property type="entry name" value="Winged helix-like DNA-binding domain superfamily/Winged helix DNA-binding domain"/>
    <property type="match status" value="1"/>
</dbReference>
<dbReference type="PANTHER" id="PTHR44688:SF16">
    <property type="entry name" value="DNA-BINDING TRANSCRIPTIONAL ACTIVATOR DEVR_DOSR"/>
    <property type="match status" value="1"/>
</dbReference>
<comment type="caution">
    <text evidence="5">The sequence shown here is derived from an EMBL/GenBank/DDBJ whole genome shotgun (WGS) entry which is preliminary data.</text>
</comment>
<dbReference type="PROSITE" id="PS50043">
    <property type="entry name" value="HTH_LUXR_2"/>
    <property type="match status" value="1"/>
</dbReference>
<sequence length="250" mass="28149">MNRCYGMTNQQAVLDLLDIVEYGGCAEPQQFFALMRRTFDIAHLLYLEAEPTAEGLKVCRLHHTFGAYAEELYLSRGLHRIDPILRLALGGVRPVEWAPARRRFPECEPLFEAAEDIGLSTEGVALPLPSPAGRMALLAISANMSPTEWSEYRRCHLRDFQLAANLFHASMLERAMADAIDERDTRLTSRETEVLTWSAAGKSYWEIATILGISERTVRFFMSNARRKLNVVSNTQAVAQAVRHALIPTI</sequence>
<evidence type="ECO:0000256" key="2">
    <source>
        <dbReference type="ARBA" id="ARBA00023125"/>
    </source>
</evidence>
<keyword evidence="2" id="KW-0238">DNA-binding</keyword>
<dbReference type="PANTHER" id="PTHR44688">
    <property type="entry name" value="DNA-BINDING TRANSCRIPTIONAL ACTIVATOR DEVR_DOSR"/>
    <property type="match status" value="1"/>
</dbReference>
<dbReference type="SUPFAM" id="SSF75516">
    <property type="entry name" value="Pheromone-binding domain of LuxR-like quorum-sensing transcription factors"/>
    <property type="match status" value="1"/>
</dbReference>
<dbReference type="CDD" id="cd06170">
    <property type="entry name" value="LuxR_C_like"/>
    <property type="match status" value="1"/>
</dbReference>
<dbReference type="SUPFAM" id="SSF46894">
    <property type="entry name" value="C-terminal effector domain of the bipartite response regulators"/>
    <property type="match status" value="1"/>
</dbReference>
<evidence type="ECO:0000256" key="3">
    <source>
        <dbReference type="ARBA" id="ARBA00023163"/>
    </source>
</evidence>
<dbReference type="InterPro" id="IPR016032">
    <property type="entry name" value="Sig_transdc_resp-reg_C-effctor"/>
</dbReference>
<dbReference type="InterPro" id="IPR000792">
    <property type="entry name" value="Tscrpt_reg_LuxR_C"/>
</dbReference>
<dbReference type="AlphaFoldDB" id="A0A4R2BNF6"/>
<dbReference type="Pfam" id="PF00196">
    <property type="entry name" value="GerE"/>
    <property type="match status" value="1"/>
</dbReference>
<accession>A0A4R2BNF6</accession>
<keyword evidence="3" id="KW-0804">Transcription</keyword>
<dbReference type="InterPro" id="IPR036693">
    <property type="entry name" value="TF_LuxR_autoind-bd_dom_sf"/>
</dbReference>
<evidence type="ECO:0000313" key="5">
    <source>
        <dbReference type="EMBL" id="TCN28921.1"/>
    </source>
</evidence>
<proteinExistence type="predicted"/>
<feature type="domain" description="HTH luxR-type" evidence="4">
    <location>
        <begin position="180"/>
        <end position="245"/>
    </location>
</feature>
<dbReference type="SMART" id="SM00421">
    <property type="entry name" value="HTH_LUXR"/>
    <property type="match status" value="1"/>
</dbReference>
<dbReference type="GO" id="GO:0003677">
    <property type="term" value="F:DNA binding"/>
    <property type="evidence" value="ECO:0007669"/>
    <property type="project" value="UniProtKB-KW"/>
</dbReference>